<comment type="caution">
    <text evidence="1">The sequence shown here is derived from an EMBL/GenBank/DDBJ whole genome shotgun (WGS) entry which is preliminary data.</text>
</comment>
<dbReference type="Proteomes" id="UP000593561">
    <property type="component" value="Unassembled WGS sequence"/>
</dbReference>
<reference evidence="1 2" key="1">
    <citation type="journal article" date="2019" name="Genome Biol. Evol.">
        <title>Insights into the evolution of the New World diploid cottons (Gossypium, subgenus Houzingenia) based on genome sequencing.</title>
        <authorList>
            <person name="Grover C.E."/>
            <person name="Arick M.A. 2nd"/>
            <person name="Thrash A."/>
            <person name="Conover J.L."/>
            <person name="Sanders W.S."/>
            <person name="Peterson D.G."/>
            <person name="Frelichowski J.E."/>
            <person name="Scheffler J.A."/>
            <person name="Scheffler B.E."/>
            <person name="Wendel J.F."/>
        </authorList>
    </citation>
    <scope>NUCLEOTIDE SEQUENCE [LARGE SCALE GENOMIC DNA]</scope>
    <source>
        <strain evidence="1">27</strain>
        <tissue evidence="1">Leaf</tissue>
    </source>
</reference>
<dbReference type="AlphaFoldDB" id="A0A7J8TA01"/>
<accession>A0A7J8TA01</accession>
<organism evidence="1 2">
    <name type="scientific">Gossypium davidsonii</name>
    <name type="common">Davidson's cotton</name>
    <name type="synonym">Gossypium klotzschianum subsp. davidsonii</name>
    <dbReference type="NCBI Taxonomy" id="34287"/>
    <lineage>
        <taxon>Eukaryota</taxon>
        <taxon>Viridiplantae</taxon>
        <taxon>Streptophyta</taxon>
        <taxon>Embryophyta</taxon>
        <taxon>Tracheophyta</taxon>
        <taxon>Spermatophyta</taxon>
        <taxon>Magnoliopsida</taxon>
        <taxon>eudicotyledons</taxon>
        <taxon>Gunneridae</taxon>
        <taxon>Pentapetalae</taxon>
        <taxon>rosids</taxon>
        <taxon>malvids</taxon>
        <taxon>Malvales</taxon>
        <taxon>Malvaceae</taxon>
        <taxon>Malvoideae</taxon>
        <taxon>Gossypium</taxon>
    </lineage>
</organism>
<name>A0A7J8TA01_GOSDV</name>
<keyword evidence="2" id="KW-1185">Reference proteome</keyword>
<gene>
    <name evidence="1" type="ORF">Godav_025183</name>
</gene>
<protein>
    <submittedName>
        <fullName evidence="1">Uncharacterized protein</fullName>
    </submittedName>
</protein>
<proteinExistence type="predicted"/>
<sequence length="17" mass="1808">MSTESGIKSLSSIPSRQ</sequence>
<evidence type="ECO:0000313" key="1">
    <source>
        <dbReference type="EMBL" id="MBA0634993.1"/>
    </source>
</evidence>
<dbReference type="EMBL" id="JABFAC010240059">
    <property type="protein sequence ID" value="MBA0634993.1"/>
    <property type="molecule type" value="Genomic_DNA"/>
</dbReference>
<evidence type="ECO:0000313" key="2">
    <source>
        <dbReference type="Proteomes" id="UP000593561"/>
    </source>
</evidence>